<evidence type="ECO:0000313" key="2">
    <source>
        <dbReference type="EMBL" id="KAK0630057.1"/>
    </source>
</evidence>
<reference evidence="2" key="1">
    <citation type="submission" date="2023-06" db="EMBL/GenBank/DDBJ databases">
        <title>Genome-scale phylogeny and comparative genomics of the fungal order Sordariales.</title>
        <authorList>
            <consortium name="Lawrence Berkeley National Laboratory"/>
            <person name="Hensen N."/>
            <person name="Bonometti L."/>
            <person name="Westerberg I."/>
            <person name="Brannstrom I.O."/>
            <person name="Guillou S."/>
            <person name="Cros-Aarteil S."/>
            <person name="Calhoun S."/>
            <person name="Haridas S."/>
            <person name="Kuo A."/>
            <person name="Mondo S."/>
            <person name="Pangilinan J."/>
            <person name="Riley R."/>
            <person name="LaButti K."/>
            <person name="Andreopoulos B."/>
            <person name="Lipzen A."/>
            <person name="Chen C."/>
            <person name="Yanf M."/>
            <person name="Daum C."/>
            <person name="Ng V."/>
            <person name="Clum A."/>
            <person name="Steindorff A."/>
            <person name="Ohm R."/>
            <person name="Martin F."/>
            <person name="Silar P."/>
            <person name="Natvig D."/>
            <person name="Lalanne C."/>
            <person name="Gautier V."/>
            <person name="Ament-velasquez S.L."/>
            <person name="Kruys A."/>
            <person name="Hutchinson M.I."/>
            <person name="Powell A.J."/>
            <person name="Barry K."/>
            <person name="Miller A.N."/>
            <person name="Grigoriev I.V."/>
            <person name="Debuchy R."/>
            <person name="Gladieux P."/>
            <person name="Thoren M.H."/>
            <person name="Johannesson H."/>
        </authorList>
    </citation>
    <scope>NUCLEOTIDE SEQUENCE</scope>
    <source>
        <strain evidence="2">SMH3391-2</strain>
    </source>
</reference>
<feature type="compositionally biased region" description="Low complexity" evidence="1">
    <location>
        <begin position="390"/>
        <end position="400"/>
    </location>
</feature>
<feature type="region of interest" description="Disordered" evidence="1">
    <location>
        <begin position="96"/>
        <end position="175"/>
    </location>
</feature>
<keyword evidence="3" id="KW-1185">Reference proteome</keyword>
<feature type="compositionally biased region" description="Basic and acidic residues" evidence="1">
    <location>
        <begin position="372"/>
        <end position="386"/>
    </location>
</feature>
<evidence type="ECO:0000313" key="3">
    <source>
        <dbReference type="Proteomes" id="UP001174934"/>
    </source>
</evidence>
<sequence>MQKPLSESLQKLRRAQRALVHRKRRSRTHVSFTHSSGSRNLGGATKARTATATETAERLSRQSRHDETRDIPLAVVVNVPAKNDTWEEVDIRNTVKHSKDNGPYPPFIKHDASFSQEDSRCLGSPSRRRRAPPPSKTDFRDEARQSVRRLAEHRPYWGELPRSPIPSPQKPGAMNIQHQRAAAGYIRPNGPFIEKPRFNDAVPEAQFTIRRRPVPSGPAPARYSVFPRPASRQRPPSVEQPTLANPVNSESVRRSLSQQQQLSSLLPCESQPPLSQPVGDILSPAEGNFQSRSFSQTRMLNKFTRELQDFAKVKAIAGQVPVSTPTVSEAQTHVSVRTVQELLPYWQQFQAAGLAVTSADQKAPQTRKRIPPRKDSSGDGRLRFDGALDSGQGSSSSNRESSNDTVIHFQEPNPLSLALASDVPRKKAKERADKQSPPTERKVAKSRPSAMFLANKPLPAEPNSAQQSGSEEVGSK</sequence>
<dbReference type="Proteomes" id="UP001174934">
    <property type="component" value="Unassembled WGS sequence"/>
</dbReference>
<feature type="compositionally biased region" description="Basic and acidic residues" evidence="1">
    <location>
        <begin position="55"/>
        <end position="67"/>
    </location>
</feature>
<accession>A0AA39XAV6</accession>
<feature type="compositionally biased region" description="Low complexity" evidence="1">
    <location>
        <begin position="44"/>
        <end position="54"/>
    </location>
</feature>
<organism evidence="2 3">
    <name type="scientific">Bombardia bombarda</name>
    <dbReference type="NCBI Taxonomy" id="252184"/>
    <lineage>
        <taxon>Eukaryota</taxon>
        <taxon>Fungi</taxon>
        <taxon>Dikarya</taxon>
        <taxon>Ascomycota</taxon>
        <taxon>Pezizomycotina</taxon>
        <taxon>Sordariomycetes</taxon>
        <taxon>Sordariomycetidae</taxon>
        <taxon>Sordariales</taxon>
        <taxon>Lasiosphaeriaceae</taxon>
        <taxon>Bombardia</taxon>
    </lineage>
</organism>
<feature type="compositionally biased region" description="Polar residues" evidence="1">
    <location>
        <begin position="239"/>
        <end position="250"/>
    </location>
</feature>
<protein>
    <submittedName>
        <fullName evidence="2">Uncharacterized protein</fullName>
    </submittedName>
</protein>
<dbReference type="AlphaFoldDB" id="A0AA39XAV6"/>
<feature type="compositionally biased region" description="Basic and acidic residues" evidence="1">
    <location>
        <begin position="108"/>
        <end position="120"/>
    </location>
</feature>
<feature type="region of interest" description="Disordered" evidence="1">
    <location>
        <begin position="208"/>
        <end position="287"/>
    </location>
</feature>
<feature type="region of interest" description="Disordered" evidence="1">
    <location>
        <begin position="356"/>
        <end position="476"/>
    </location>
</feature>
<feature type="compositionally biased region" description="Basic residues" evidence="1">
    <location>
        <begin position="11"/>
        <end position="28"/>
    </location>
</feature>
<feature type="region of interest" description="Disordered" evidence="1">
    <location>
        <begin position="1"/>
        <end position="67"/>
    </location>
</feature>
<gene>
    <name evidence="2" type="ORF">B0T17DRAFT_208954</name>
</gene>
<comment type="caution">
    <text evidence="2">The sequence shown here is derived from an EMBL/GenBank/DDBJ whole genome shotgun (WGS) entry which is preliminary data.</text>
</comment>
<evidence type="ECO:0000256" key="1">
    <source>
        <dbReference type="SAM" id="MobiDB-lite"/>
    </source>
</evidence>
<feature type="compositionally biased region" description="Basic and acidic residues" evidence="1">
    <location>
        <begin position="430"/>
        <end position="443"/>
    </location>
</feature>
<dbReference type="EMBL" id="JAULSR010000002">
    <property type="protein sequence ID" value="KAK0630057.1"/>
    <property type="molecule type" value="Genomic_DNA"/>
</dbReference>
<proteinExistence type="predicted"/>
<name>A0AA39XAV6_9PEZI</name>
<feature type="compositionally biased region" description="Basic and acidic residues" evidence="1">
    <location>
        <begin position="137"/>
        <end position="156"/>
    </location>
</feature>
<feature type="compositionally biased region" description="Polar residues" evidence="1">
    <location>
        <begin position="29"/>
        <end position="39"/>
    </location>
</feature>
<feature type="compositionally biased region" description="Low complexity" evidence="1">
    <location>
        <begin position="255"/>
        <end position="277"/>
    </location>
</feature>